<evidence type="ECO:0000256" key="7">
    <source>
        <dbReference type="ARBA" id="ARBA00022795"/>
    </source>
</evidence>
<dbReference type="PANTHER" id="PTHR30531:SF12">
    <property type="entry name" value="FLAGELLAR BIOSYNTHETIC PROTEIN FLHB"/>
    <property type="match status" value="1"/>
</dbReference>
<dbReference type="PRINTS" id="PR00950">
    <property type="entry name" value="TYPE3IMSPROT"/>
</dbReference>
<keyword evidence="15" id="KW-0282">Flagellum</keyword>
<keyword evidence="8 13" id="KW-0653">Protein transport</keyword>
<evidence type="ECO:0000313" key="16">
    <source>
        <dbReference type="Proteomes" id="UP000317496"/>
    </source>
</evidence>
<keyword evidence="5 13" id="KW-1003">Cell membrane</keyword>
<evidence type="ECO:0000256" key="12">
    <source>
        <dbReference type="ARBA" id="ARBA00025078"/>
    </source>
</evidence>
<name>A0A516H6M6_9PROT</name>
<keyword evidence="7 13" id="KW-1005">Bacterial flagellum biogenesis</keyword>
<keyword evidence="11 13" id="KW-1006">Bacterial flagellum protein export</keyword>
<evidence type="ECO:0000256" key="8">
    <source>
        <dbReference type="ARBA" id="ARBA00022927"/>
    </source>
</evidence>
<dbReference type="Pfam" id="PF01312">
    <property type="entry name" value="Bac_export_2"/>
    <property type="match status" value="1"/>
</dbReference>
<evidence type="ECO:0000256" key="1">
    <source>
        <dbReference type="ARBA" id="ARBA00004651"/>
    </source>
</evidence>
<dbReference type="FunFam" id="3.40.1690.10:FF:000001">
    <property type="entry name" value="Flagellar biosynthetic protein FlhB"/>
    <property type="match status" value="1"/>
</dbReference>
<dbReference type="KEGG" id="fer:FNB15_19810"/>
<dbReference type="GO" id="GO:0009306">
    <property type="term" value="P:protein secretion"/>
    <property type="evidence" value="ECO:0007669"/>
    <property type="project" value="InterPro"/>
</dbReference>
<keyword evidence="15" id="KW-0966">Cell projection</keyword>
<evidence type="ECO:0000256" key="10">
    <source>
        <dbReference type="ARBA" id="ARBA00023136"/>
    </source>
</evidence>
<keyword evidence="9 13" id="KW-1133">Transmembrane helix</keyword>
<dbReference type="SUPFAM" id="SSF160544">
    <property type="entry name" value="EscU C-terminal domain-like"/>
    <property type="match status" value="1"/>
</dbReference>
<evidence type="ECO:0000313" key="15">
    <source>
        <dbReference type="EMBL" id="QDO99385.1"/>
    </source>
</evidence>
<proteinExistence type="inferred from homology"/>
<dbReference type="PANTHER" id="PTHR30531">
    <property type="entry name" value="FLAGELLAR BIOSYNTHETIC PROTEIN FLHB"/>
    <property type="match status" value="1"/>
</dbReference>
<evidence type="ECO:0000256" key="11">
    <source>
        <dbReference type="ARBA" id="ARBA00023225"/>
    </source>
</evidence>
<evidence type="ECO:0000256" key="14">
    <source>
        <dbReference type="SAM" id="MobiDB-lite"/>
    </source>
</evidence>
<keyword evidence="15" id="KW-0969">Cilium</keyword>
<evidence type="ECO:0000256" key="13">
    <source>
        <dbReference type="RuleBase" id="RU364091"/>
    </source>
</evidence>
<dbReference type="InterPro" id="IPR029025">
    <property type="entry name" value="T3SS_substrate_exporter_C"/>
</dbReference>
<protein>
    <recommendedName>
        <fullName evidence="3 13">Flagellar biosynthetic protein FlhB</fullName>
    </recommendedName>
</protein>
<feature type="transmembrane region" description="Helical" evidence="13">
    <location>
        <begin position="34"/>
        <end position="51"/>
    </location>
</feature>
<feature type="transmembrane region" description="Helical" evidence="13">
    <location>
        <begin position="147"/>
        <end position="166"/>
    </location>
</feature>
<feature type="transmembrane region" description="Helical" evidence="13">
    <location>
        <begin position="90"/>
        <end position="111"/>
    </location>
</feature>
<evidence type="ECO:0000256" key="4">
    <source>
        <dbReference type="ARBA" id="ARBA00022448"/>
    </source>
</evidence>
<feature type="compositionally biased region" description="Basic and acidic residues" evidence="14">
    <location>
        <begin position="7"/>
        <end position="22"/>
    </location>
</feature>
<gene>
    <name evidence="13 15" type="primary">flhB</name>
    <name evidence="15" type="ORF">FNB15_19810</name>
</gene>
<dbReference type="InterPro" id="IPR006135">
    <property type="entry name" value="T3SS_substrate_exporter"/>
</dbReference>
<dbReference type="NCBIfam" id="TIGR00328">
    <property type="entry name" value="flhB"/>
    <property type="match status" value="1"/>
</dbReference>
<feature type="transmembrane region" description="Helical" evidence="13">
    <location>
        <begin position="190"/>
        <end position="212"/>
    </location>
</feature>
<comment type="subcellular location">
    <subcellularLocation>
        <location evidence="1">Cell membrane</location>
        <topology evidence="1">Multi-pass membrane protein</topology>
    </subcellularLocation>
</comment>
<dbReference type="RefSeq" id="WP_144258381.1">
    <property type="nucleotide sequence ID" value="NZ_CP041636.1"/>
</dbReference>
<feature type="region of interest" description="Disordered" evidence="14">
    <location>
        <begin position="1"/>
        <end position="22"/>
    </location>
</feature>
<dbReference type="GO" id="GO:0044780">
    <property type="term" value="P:bacterial-type flagellum assembly"/>
    <property type="evidence" value="ECO:0007669"/>
    <property type="project" value="InterPro"/>
</dbReference>
<evidence type="ECO:0000256" key="3">
    <source>
        <dbReference type="ARBA" id="ARBA00021622"/>
    </source>
</evidence>
<keyword evidence="4 13" id="KW-0813">Transport</keyword>
<evidence type="ECO:0000256" key="2">
    <source>
        <dbReference type="ARBA" id="ARBA00010690"/>
    </source>
</evidence>
<keyword evidence="10 13" id="KW-0472">Membrane</keyword>
<dbReference type="Gene3D" id="6.10.250.2080">
    <property type="match status" value="1"/>
</dbReference>
<keyword evidence="16" id="KW-1185">Reference proteome</keyword>
<reference evidence="15 16" key="1">
    <citation type="submission" date="2019-07" db="EMBL/GenBank/DDBJ databases">
        <title>Genome sequencing for Ferrovibrio sp. K5.</title>
        <authorList>
            <person name="Park S.-J."/>
        </authorList>
    </citation>
    <scope>NUCLEOTIDE SEQUENCE [LARGE SCALE GENOMIC DNA]</scope>
    <source>
        <strain evidence="15 16">K5</strain>
    </source>
</reference>
<dbReference type="InterPro" id="IPR006136">
    <property type="entry name" value="FlhB"/>
</dbReference>
<evidence type="ECO:0000256" key="5">
    <source>
        <dbReference type="ARBA" id="ARBA00022475"/>
    </source>
</evidence>
<dbReference type="Proteomes" id="UP000317496">
    <property type="component" value="Chromosome"/>
</dbReference>
<evidence type="ECO:0000256" key="9">
    <source>
        <dbReference type="ARBA" id="ARBA00022989"/>
    </source>
</evidence>
<comment type="function">
    <text evidence="12 13">Required for formation of the rod structure in the basal body of the flagellar apparatus. Together with FliI and FliH, may constitute the export apparatus of flagellin.</text>
</comment>
<dbReference type="AlphaFoldDB" id="A0A516H6M6"/>
<accession>A0A516H6M6</accession>
<dbReference type="EMBL" id="CP041636">
    <property type="protein sequence ID" value="QDO99385.1"/>
    <property type="molecule type" value="Genomic_DNA"/>
</dbReference>
<keyword evidence="6 13" id="KW-0812">Transmembrane</keyword>
<dbReference type="GO" id="GO:0005886">
    <property type="term" value="C:plasma membrane"/>
    <property type="evidence" value="ECO:0007669"/>
    <property type="project" value="UniProtKB-SubCell"/>
</dbReference>
<dbReference type="Gene3D" id="3.40.1690.10">
    <property type="entry name" value="secretion proteins EscU"/>
    <property type="match status" value="1"/>
</dbReference>
<organism evidence="15 16">
    <name type="scientific">Ferrovibrio terrae</name>
    <dbReference type="NCBI Taxonomy" id="2594003"/>
    <lineage>
        <taxon>Bacteria</taxon>
        <taxon>Pseudomonadati</taxon>
        <taxon>Pseudomonadota</taxon>
        <taxon>Alphaproteobacteria</taxon>
        <taxon>Rhodospirillales</taxon>
        <taxon>Rhodospirillaceae</taxon>
        <taxon>Ferrovibrio</taxon>
    </lineage>
</organism>
<comment type="similarity">
    <text evidence="2 13">Belongs to the type III secretion exporter family.</text>
</comment>
<sequence length="370" mass="41153">MSEDADPESKTEDASGKRLQDAADKGNVAKSMEIGYWFTFLAASISLWMLADSLGSRVVNSTTMFFAQPHLIPVDPSQLARIAVDVSMNIALALSPIIGLFVLASVAASLLQNPFHVSLEKIKPDFAKLSPMAGLKRMFGMQNFVEFVKNMIKISVIGGILLTILIPELDELEVLIDLDLSVVLPLCLKIVAKVVGALLGIMFVVAAADYLYQRFNYMKNLRMTKQEVKEEYKEIEGDPHIKARLRQLRMQRARQRMMTAVPKASVIVTNPTHFAVALKYEQGQSEAPIVVAKGADNIAFRIRELATKHDIPIVENPPLARALYKVDLEQEIPVEHFRAVAEVISYIMKLKDGIQSKYEPKVATIETAEE</sequence>
<dbReference type="OrthoDB" id="9807950at2"/>
<evidence type="ECO:0000256" key="6">
    <source>
        <dbReference type="ARBA" id="ARBA00022692"/>
    </source>
</evidence>